<dbReference type="GO" id="GO:0005886">
    <property type="term" value="C:plasma membrane"/>
    <property type="evidence" value="ECO:0007669"/>
    <property type="project" value="UniProtKB-SubCell"/>
</dbReference>
<evidence type="ECO:0000256" key="6">
    <source>
        <dbReference type="ARBA" id="ARBA00022989"/>
    </source>
</evidence>
<protein>
    <submittedName>
        <fullName evidence="10">Branched-chain amino acid ABC transporter permease</fullName>
    </submittedName>
</protein>
<evidence type="ECO:0000256" key="7">
    <source>
        <dbReference type="ARBA" id="ARBA00023136"/>
    </source>
</evidence>
<evidence type="ECO:0000256" key="5">
    <source>
        <dbReference type="ARBA" id="ARBA00022970"/>
    </source>
</evidence>
<dbReference type="AlphaFoldDB" id="A0ABD5LPD8"/>
<evidence type="ECO:0000313" key="11">
    <source>
        <dbReference type="Proteomes" id="UP001438189"/>
    </source>
</evidence>
<dbReference type="RefSeq" id="WP_353574420.1">
    <property type="nucleotide sequence ID" value="NZ_JBETME010000008.1"/>
</dbReference>
<evidence type="ECO:0000256" key="8">
    <source>
        <dbReference type="ARBA" id="ARBA00037998"/>
    </source>
</evidence>
<keyword evidence="4 9" id="KW-0812">Transmembrane</keyword>
<feature type="transmembrane region" description="Helical" evidence="9">
    <location>
        <begin position="66"/>
        <end position="88"/>
    </location>
</feature>
<feature type="transmembrane region" description="Helical" evidence="9">
    <location>
        <begin position="174"/>
        <end position="192"/>
    </location>
</feature>
<keyword evidence="5" id="KW-0029">Amino-acid transport</keyword>
<dbReference type="GO" id="GO:0006865">
    <property type="term" value="P:amino acid transport"/>
    <property type="evidence" value="ECO:0007669"/>
    <property type="project" value="UniProtKB-KW"/>
</dbReference>
<feature type="transmembrane region" description="Helical" evidence="9">
    <location>
        <begin position="43"/>
        <end position="60"/>
    </location>
</feature>
<comment type="similarity">
    <text evidence="8">Belongs to the binding-protein-dependent transport system permease family. LivHM subfamily.</text>
</comment>
<feature type="transmembrane region" description="Helical" evidence="9">
    <location>
        <begin position="100"/>
        <end position="120"/>
    </location>
</feature>
<name>A0ABD5LPD8_AGRRD</name>
<keyword evidence="7 9" id="KW-0472">Membrane</keyword>
<evidence type="ECO:0000313" key="10">
    <source>
        <dbReference type="EMBL" id="MES4992465.1"/>
    </source>
</evidence>
<feature type="transmembrane region" description="Helical" evidence="9">
    <location>
        <begin position="12"/>
        <end position="36"/>
    </location>
</feature>
<comment type="subcellular location">
    <subcellularLocation>
        <location evidence="1">Cell membrane</location>
        <topology evidence="1">Multi-pass membrane protein</topology>
    </subcellularLocation>
</comment>
<dbReference type="EMBL" id="JBETME010000008">
    <property type="protein sequence ID" value="MES4992465.1"/>
    <property type="molecule type" value="Genomic_DNA"/>
</dbReference>
<organism evidence="10 11">
    <name type="scientific">Agrobacterium radiobacter</name>
    <dbReference type="NCBI Taxonomy" id="362"/>
    <lineage>
        <taxon>Bacteria</taxon>
        <taxon>Pseudomonadati</taxon>
        <taxon>Pseudomonadota</taxon>
        <taxon>Alphaproteobacteria</taxon>
        <taxon>Hyphomicrobiales</taxon>
        <taxon>Rhizobiaceae</taxon>
        <taxon>Rhizobium/Agrobacterium group</taxon>
        <taxon>Agrobacterium</taxon>
        <taxon>Agrobacterium tumefaciens complex</taxon>
    </lineage>
</organism>
<comment type="caution">
    <text evidence="10">The sequence shown here is derived from an EMBL/GenBank/DDBJ whole genome shotgun (WGS) entry which is preliminary data.</text>
</comment>
<accession>A0ABD5LPD8</accession>
<dbReference type="Pfam" id="PF02653">
    <property type="entry name" value="BPD_transp_2"/>
    <property type="match status" value="1"/>
</dbReference>
<dbReference type="CDD" id="cd06582">
    <property type="entry name" value="TM_PBP1_LivH_like"/>
    <property type="match status" value="1"/>
</dbReference>
<dbReference type="PANTHER" id="PTHR11795:SF442">
    <property type="entry name" value="ABC TRANSPORTER ATP-BINDING PROTEIN"/>
    <property type="match status" value="1"/>
</dbReference>
<feature type="transmembrane region" description="Helical" evidence="9">
    <location>
        <begin position="198"/>
        <end position="216"/>
    </location>
</feature>
<sequence>MIFDAATIAFNALSWAMATFLVASGLTLIFGVLHILNFAHGGFFMLGAYILFSLTHAMGGELSMGPYILFSVGIGLLVAMLGLLANLLIFRRLRAVDDAYVLIATYALLIFVEGAVKLIWGVDTISVMPPIDLSGAVFIGYLVMPHYSLFVIACGLVVFAGLEWMMLRTAFGKMLKAVAIDPWMCGLLAIDIEKVRAATIVIGFGLAGLAGSLLAANQGIDPRIGGAFIIQAFGVIIVGGMGSIRGAFYASLLLGLVDSLGTVLVPGFPGLFFYLAFAGMILIRPKGIISKGLAA</sequence>
<evidence type="ECO:0000256" key="4">
    <source>
        <dbReference type="ARBA" id="ARBA00022692"/>
    </source>
</evidence>
<dbReference type="PANTHER" id="PTHR11795">
    <property type="entry name" value="BRANCHED-CHAIN AMINO ACID TRANSPORT SYSTEM PERMEASE PROTEIN LIVH"/>
    <property type="match status" value="1"/>
</dbReference>
<gene>
    <name evidence="10" type="ORF">ABVB70_19205</name>
</gene>
<evidence type="ECO:0000256" key="3">
    <source>
        <dbReference type="ARBA" id="ARBA00022475"/>
    </source>
</evidence>
<evidence type="ECO:0000256" key="1">
    <source>
        <dbReference type="ARBA" id="ARBA00004651"/>
    </source>
</evidence>
<dbReference type="InterPro" id="IPR001851">
    <property type="entry name" value="ABC_transp_permease"/>
</dbReference>
<feature type="transmembrane region" description="Helical" evidence="9">
    <location>
        <begin position="228"/>
        <end position="257"/>
    </location>
</feature>
<evidence type="ECO:0000256" key="2">
    <source>
        <dbReference type="ARBA" id="ARBA00022448"/>
    </source>
</evidence>
<evidence type="ECO:0000256" key="9">
    <source>
        <dbReference type="SAM" id="Phobius"/>
    </source>
</evidence>
<feature type="transmembrane region" description="Helical" evidence="9">
    <location>
        <begin position="263"/>
        <end position="283"/>
    </location>
</feature>
<dbReference type="InterPro" id="IPR052157">
    <property type="entry name" value="BCAA_transport_permease"/>
</dbReference>
<feature type="transmembrane region" description="Helical" evidence="9">
    <location>
        <begin position="140"/>
        <end position="162"/>
    </location>
</feature>
<dbReference type="Proteomes" id="UP001438189">
    <property type="component" value="Unassembled WGS sequence"/>
</dbReference>
<proteinExistence type="inferred from homology"/>
<keyword evidence="3" id="KW-1003">Cell membrane</keyword>
<reference evidence="10 11" key="1">
    <citation type="submission" date="2024-06" db="EMBL/GenBank/DDBJ databases">
        <title>Genome sequencing of Agrobacterium spp. from tobacco in Serbia.</title>
        <authorList>
            <person name="Ilicic R.J."/>
            <person name="Studholme D.J."/>
            <person name="Jelusic A."/>
            <person name="Barac G."/>
            <person name="Bagi F."/>
            <person name="Popovic Milovanovic T."/>
        </authorList>
    </citation>
    <scope>NUCLEOTIDE SEQUENCE [LARGE SCALE GENOMIC DNA]</scope>
    <source>
        <strain evidence="10 11">DA1</strain>
    </source>
</reference>
<keyword evidence="6 9" id="KW-1133">Transmembrane helix</keyword>
<keyword evidence="2" id="KW-0813">Transport</keyword>